<dbReference type="Pfam" id="PF05833">
    <property type="entry name" value="NFACT_N"/>
    <property type="match status" value="1"/>
</dbReference>
<evidence type="ECO:0000313" key="2">
    <source>
        <dbReference type="EMBL" id="UYP46443.1"/>
    </source>
</evidence>
<reference evidence="2" key="1">
    <citation type="submission" date="2022-09" db="EMBL/GenBank/DDBJ databases">
        <title>Actin cytoskeleton and complex cell architecture in an #Asgard archaeon.</title>
        <authorList>
            <person name="Ponce Toledo R.I."/>
            <person name="Schleper C."/>
            <person name="Rodrigues Oliveira T."/>
            <person name="Wollweber F."/>
            <person name="Xu J."/>
            <person name="Rittmann S."/>
            <person name="Klingl A."/>
            <person name="Pilhofer M."/>
        </authorList>
    </citation>
    <scope>NUCLEOTIDE SEQUENCE</scope>
    <source>
        <strain evidence="2">B-35</strain>
    </source>
</reference>
<accession>A0ABY6HSW5</accession>
<proteinExistence type="predicted"/>
<dbReference type="InterPro" id="IPR051608">
    <property type="entry name" value="RQC_Subunit_NEMF"/>
</dbReference>
<feature type="domain" description="NFACT RNA-binding" evidence="1">
    <location>
        <begin position="477"/>
        <end position="587"/>
    </location>
</feature>
<evidence type="ECO:0000259" key="1">
    <source>
        <dbReference type="Pfam" id="PF05670"/>
    </source>
</evidence>
<sequence length="711" mass="82025">MATNINNLKLIKKSISNIDIFVLSHELNAVLEDGFIQNIYEVPSKEGKILLIKCRSKDGKKNIIIDPKRRINFTEFTYPVPPFPSQFITSLRKYMKGRRIERVYQYKLDRILIFQLKSSEGKPWKFIVEFFGGGNYILVDGDDMTYMAKSYKKMRDRAILAKKPYLYPPSRGVDLWDINDDLFIDHLKESTGELVRIIARSFNVGGAFSEEICKRANIDKKSEVTNLSNDQMCLIYNTTKNMIESLQKSKFSPRLILNKENIPVGFEPIEMQLYSNFDSKKLESFNQVVDEFFSRFDSDEIFDGEVKESQGKLSKNEKILKKQLEKIDESKKIRERSITQGHLIYQYIPQIDTLINTIMTQKREKKRSWKEITNILKMGKEKQIPECLIFDKIFEKEVAVQIKLEENLFKLDLKKSAIDNAQIIYDRAKKAKKKIIGAKKASIDTKKKIERQKEVHEDVEARKAILLKRPKMKWYEKFRWFISSDNFLIVGGRDASSNEAIVKKHMSKNDLFFHTDVRGASVCIIKNDDNLNIPEQTIKETANFASCYSSAWKQGWGNADIFYVHPEQISKSPKSGEYLKKGSFIVNGTKNFLTKPFLEIGIGVKLISANDQNEEEADSTNENSSLNEEGEEKQFYPMVLAGPISALKLQTNNFVRIKPSKSGLKTSKLAKKILGKFIFKARPSEKKWVRLTSIDDLIRIIPTGSAEIAQK</sequence>
<dbReference type="PANTHER" id="PTHR15239:SF6">
    <property type="entry name" value="RIBOSOME QUALITY CONTROL COMPLEX SUBUNIT NEMF"/>
    <property type="match status" value="1"/>
</dbReference>
<dbReference type="Proteomes" id="UP001208689">
    <property type="component" value="Chromosome"/>
</dbReference>
<dbReference type="PANTHER" id="PTHR15239">
    <property type="entry name" value="NUCLEAR EXPORT MEDIATOR FACTOR NEMF"/>
    <property type="match status" value="1"/>
</dbReference>
<dbReference type="Gene3D" id="2.30.310.10">
    <property type="entry name" value="ibrinogen binding protein from staphylococcus aureus domain"/>
    <property type="match status" value="1"/>
</dbReference>
<dbReference type="EMBL" id="CP104013">
    <property type="protein sequence ID" value="UYP46443.1"/>
    <property type="molecule type" value="Genomic_DNA"/>
</dbReference>
<dbReference type="Pfam" id="PF05670">
    <property type="entry name" value="NFACT-R_1"/>
    <property type="match status" value="1"/>
</dbReference>
<protein>
    <recommendedName>
        <fullName evidence="1">NFACT RNA-binding domain-containing protein</fullName>
    </recommendedName>
</protein>
<dbReference type="InterPro" id="IPR008532">
    <property type="entry name" value="NFACT_RNA-bd"/>
</dbReference>
<gene>
    <name evidence="2" type="ORF">NEF87_002728</name>
</gene>
<name>A0ABY6HSW5_9ARCH</name>
<keyword evidence="3" id="KW-1185">Reference proteome</keyword>
<organism evidence="2 3">
    <name type="scientific">Candidatus Lokiarchaeum ossiferum</name>
    <dbReference type="NCBI Taxonomy" id="2951803"/>
    <lineage>
        <taxon>Archaea</taxon>
        <taxon>Promethearchaeati</taxon>
        <taxon>Promethearchaeota</taxon>
        <taxon>Promethearchaeia</taxon>
        <taxon>Promethearchaeales</taxon>
        <taxon>Promethearchaeaceae</taxon>
        <taxon>Candidatus Lokiarchaeum</taxon>
    </lineage>
</organism>
<evidence type="ECO:0000313" key="3">
    <source>
        <dbReference type="Proteomes" id="UP001208689"/>
    </source>
</evidence>
<dbReference type="NCBIfam" id="NF041120">
    <property type="entry name" value="RqcH_arch"/>
    <property type="match status" value="1"/>
</dbReference>